<dbReference type="Gene3D" id="3.30.565.10">
    <property type="entry name" value="Histidine kinase-like ATPase, C-terminal domain"/>
    <property type="match status" value="1"/>
</dbReference>
<dbReference type="InterPro" id="IPR036890">
    <property type="entry name" value="HATPase_C_sf"/>
</dbReference>
<dbReference type="SUPFAM" id="SSF55874">
    <property type="entry name" value="ATPase domain of HSP90 chaperone/DNA topoisomerase II/histidine kinase"/>
    <property type="match status" value="1"/>
</dbReference>
<evidence type="ECO:0000313" key="9">
    <source>
        <dbReference type="EMBL" id="QQT51484.1"/>
    </source>
</evidence>
<keyword evidence="7" id="KW-0812">Transmembrane</keyword>
<name>A0ABX7CH43_SPHMU</name>
<reference evidence="9 10" key="1">
    <citation type="submission" date="2021-01" db="EMBL/GenBank/DDBJ databases">
        <title>FDA dAtabase for Regulatory Grade micrObial Sequences (FDA-ARGOS): Supporting development and validation of Infectious Disease Dx tests.</title>
        <authorList>
            <person name="Sproer C."/>
            <person name="Gronow S."/>
            <person name="Severitt S."/>
            <person name="Schroder I."/>
            <person name="Tallon L."/>
            <person name="Sadzewicz L."/>
            <person name="Zhao X."/>
            <person name="Boylan J."/>
            <person name="Ott S."/>
            <person name="Bowen H."/>
            <person name="Vavikolanu K."/>
            <person name="Mehta A."/>
            <person name="Aluvathingal J."/>
            <person name="Nadendla S."/>
            <person name="Lowell S."/>
            <person name="Myers T."/>
            <person name="Yan Y."/>
            <person name="Sichtig H."/>
        </authorList>
    </citation>
    <scope>NUCLEOTIDE SEQUENCE [LARGE SCALE GENOMIC DNA]</scope>
    <source>
        <strain evidence="9 10">FDAARGOS_1141</strain>
    </source>
</reference>
<dbReference type="CDD" id="cd00082">
    <property type="entry name" value="HisKA"/>
    <property type="match status" value="1"/>
</dbReference>
<dbReference type="PANTHER" id="PTHR45453">
    <property type="entry name" value="PHOSPHATE REGULON SENSOR PROTEIN PHOR"/>
    <property type="match status" value="1"/>
</dbReference>
<evidence type="ECO:0000256" key="4">
    <source>
        <dbReference type="ARBA" id="ARBA00022679"/>
    </source>
</evidence>
<evidence type="ECO:0000313" key="10">
    <source>
        <dbReference type="Proteomes" id="UP000595498"/>
    </source>
</evidence>
<organism evidence="9 10">
    <name type="scientific">Sphingobacterium multivorum</name>
    <dbReference type="NCBI Taxonomy" id="28454"/>
    <lineage>
        <taxon>Bacteria</taxon>
        <taxon>Pseudomonadati</taxon>
        <taxon>Bacteroidota</taxon>
        <taxon>Sphingobacteriia</taxon>
        <taxon>Sphingobacteriales</taxon>
        <taxon>Sphingobacteriaceae</taxon>
        <taxon>Sphingobacterium</taxon>
    </lineage>
</organism>
<protein>
    <recommendedName>
        <fullName evidence="2">histidine kinase</fullName>
        <ecNumber evidence="2">2.7.13.3</ecNumber>
    </recommendedName>
</protein>
<dbReference type="InterPro" id="IPR050351">
    <property type="entry name" value="BphY/WalK/GraS-like"/>
</dbReference>
<dbReference type="Gene3D" id="1.10.287.130">
    <property type="match status" value="1"/>
</dbReference>
<gene>
    <name evidence="9" type="ORF">I6I98_14370</name>
</gene>
<comment type="catalytic activity">
    <reaction evidence="1">
        <text>ATP + protein L-histidine = ADP + protein N-phospho-L-histidine.</text>
        <dbReference type="EC" id="2.7.13.3"/>
    </reaction>
</comment>
<dbReference type="EC" id="2.7.13.3" evidence="2"/>
<evidence type="ECO:0000256" key="3">
    <source>
        <dbReference type="ARBA" id="ARBA00022553"/>
    </source>
</evidence>
<keyword evidence="7" id="KW-0472">Membrane</keyword>
<keyword evidence="5 9" id="KW-0418">Kinase</keyword>
<evidence type="ECO:0000256" key="5">
    <source>
        <dbReference type="ARBA" id="ARBA00022777"/>
    </source>
</evidence>
<feature type="transmembrane region" description="Helical" evidence="7">
    <location>
        <begin position="12"/>
        <end position="31"/>
    </location>
</feature>
<sequence length="464" mass="53519">MNLDYKELKICLGIILISIGIGQGMWIYNMYETYESQLSIGVNKSVEEAVLKEVSERHESLGGTIVSVPFVNNTDTTRYITKTVRAEDTTFQVTIDRQDPNSEKKLFQFLLKDILPLNAERLDQLFKDELKLRKLPVADSYVELLDLKTNKILRKSIPKRVGDKEFVSSDLLSIDIMNSMGVRGYVFSNVLTILNMMVFQLFLSLGLIAVCCFFLFAIVKSLFWKERMEAMRQDTISAMTHEFKRPISSAVAHASLIPHFIRKLENHKVLEYSDNILIELNKLNLYIDRVQKLSNNSRERIDLTKESIEIEEFFRQLIQHNYSTKEKQVTIEFEIRNCYPYLYVDFLHFSNVIDNIIENSIKYSKDQVNISIVVYENQKGINITISDNGFGISDKDIPNIFNKYYRSKNSIVQKKVGFGLGLTYVKTLVEAHQGMVIVNSVLGKGTEFCIIFPIKDESKEGTDY</sequence>
<evidence type="ECO:0000256" key="2">
    <source>
        <dbReference type="ARBA" id="ARBA00012438"/>
    </source>
</evidence>
<evidence type="ECO:0000256" key="6">
    <source>
        <dbReference type="ARBA" id="ARBA00023012"/>
    </source>
</evidence>
<dbReference type="InterPro" id="IPR036097">
    <property type="entry name" value="HisK_dim/P_sf"/>
</dbReference>
<keyword evidence="3" id="KW-0597">Phosphoprotein</keyword>
<dbReference type="PANTHER" id="PTHR45453:SF1">
    <property type="entry name" value="PHOSPHATE REGULON SENSOR PROTEIN PHOR"/>
    <property type="match status" value="1"/>
</dbReference>
<keyword evidence="4" id="KW-0808">Transferase</keyword>
<dbReference type="SUPFAM" id="SSF47384">
    <property type="entry name" value="Homodimeric domain of signal transducing histidine kinase"/>
    <property type="match status" value="1"/>
</dbReference>
<feature type="transmembrane region" description="Helical" evidence="7">
    <location>
        <begin position="197"/>
        <end position="223"/>
    </location>
</feature>
<evidence type="ECO:0000256" key="7">
    <source>
        <dbReference type="SAM" id="Phobius"/>
    </source>
</evidence>
<evidence type="ECO:0000259" key="8">
    <source>
        <dbReference type="PROSITE" id="PS50109"/>
    </source>
</evidence>
<dbReference type="InterPro" id="IPR005467">
    <property type="entry name" value="His_kinase_dom"/>
</dbReference>
<keyword evidence="10" id="KW-1185">Reference proteome</keyword>
<keyword evidence="7" id="KW-1133">Transmembrane helix</keyword>
<dbReference type="SMART" id="SM00387">
    <property type="entry name" value="HATPase_c"/>
    <property type="match status" value="1"/>
</dbReference>
<dbReference type="Proteomes" id="UP000595498">
    <property type="component" value="Chromosome"/>
</dbReference>
<dbReference type="GO" id="GO:0016301">
    <property type="term" value="F:kinase activity"/>
    <property type="evidence" value="ECO:0007669"/>
    <property type="project" value="UniProtKB-KW"/>
</dbReference>
<dbReference type="PRINTS" id="PR00344">
    <property type="entry name" value="BCTRLSENSOR"/>
</dbReference>
<keyword evidence="6" id="KW-0902">Two-component regulatory system</keyword>
<dbReference type="Pfam" id="PF02518">
    <property type="entry name" value="HATPase_c"/>
    <property type="match status" value="1"/>
</dbReference>
<proteinExistence type="predicted"/>
<dbReference type="InterPro" id="IPR004358">
    <property type="entry name" value="Sig_transdc_His_kin-like_C"/>
</dbReference>
<evidence type="ECO:0000256" key="1">
    <source>
        <dbReference type="ARBA" id="ARBA00000085"/>
    </source>
</evidence>
<feature type="domain" description="Histidine kinase" evidence="8">
    <location>
        <begin position="238"/>
        <end position="456"/>
    </location>
</feature>
<dbReference type="InterPro" id="IPR003594">
    <property type="entry name" value="HATPase_dom"/>
</dbReference>
<accession>A0ABX7CH43</accession>
<dbReference type="InterPro" id="IPR003661">
    <property type="entry name" value="HisK_dim/P_dom"/>
</dbReference>
<dbReference type="PROSITE" id="PS50109">
    <property type="entry name" value="HIS_KIN"/>
    <property type="match status" value="1"/>
</dbReference>
<dbReference type="EMBL" id="CP068224">
    <property type="protein sequence ID" value="QQT51484.1"/>
    <property type="molecule type" value="Genomic_DNA"/>
</dbReference>